<dbReference type="Proteomes" id="UP000326837">
    <property type="component" value="Chromosome"/>
</dbReference>
<evidence type="ECO:0000313" key="2">
    <source>
        <dbReference type="Proteomes" id="UP000326837"/>
    </source>
</evidence>
<reference evidence="2" key="1">
    <citation type="submission" date="2019-10" db="EMBL/GenBank/DDBJ databases">
        <title>Lacipirellula parvula gen. nov., sp. nov., representing a lineage of planctomycetes widespread in freshwater anoxic habitats, and description of the family Lacipirellulaceae.</title>
        <authorList>
            <person name="Dedysh S.N."/>
            <person name="Kulichevskaya I.S."/>
            <person name="Beletsky A.V."/>
            <person name="Rakitin A.L."/>
            <person name="Mardanov A.V."/>
            <person name="Ivanova A.A."/>
            <person name="Saltykova V.X."/>
            <person name="Rijpstra W.I.C."/>
            <person name="Sinninghe Damste J.S."/>
            <person name="Ravin N.V."/>
        </authorList>
    </citation>
    <scope>NUCLEOTIDE SEQUENCE [LARGE SCALE GENOMIC DNA]</scope>
    <source>
        <strain evidence="2">PX69</strain>
    </source>
</reference>
<keyword evidence="2" id="KW-1185">Reference proteome</keyword>
<dbReference type="KEGG" id="lpav:PLANPX_4234"/>
<dbReference type="EMBL" id="AP021861">
    <property type="protein sequence ID" value="BBO34622.1"/>
    <property type="molecule type" value="Genomic_DNA"/>
</dbReference>
<proteinExistence type="predicted"/>
<protein>
    <submittedName>
        <fullName evidence="1">Uncharacterized protein</fullName>
    </submittedName>
</protein>
<evidence type="ECO:0000313" key="1">
    <source>
        <dbReference type="EMBL" id="BBO34622.1"/>
    </source>
</evidence>
<name>A0A5K7XF47_9BACT</name>
<sequence length="69" mass="7497">MPEAAAPPEPLRLRLGNITKLNPRCPSSDVETDHLAKFRCASLARRLAKSTSSEAQCNIVFDSNRSISG</sequence>
<accession>A0A5K7XF47</accession>
<gene>
    <name evidence="1" type="ORF">PLANPX_4234</name>
</gene>
<dbReference type="AlphaFoldDB" id="A0A5K7XF47"/>
<organism evidence="1 2">
    <name type="scientific">Lacipirellula parvula</name>
    <dbReference type="NCBI Taxonomy" id="2650471"/>
    <lineage>
        <taxon>Bacteria</taxon>
        <taxon>Pseudomonadati</taxon>
        <taxon>Planctomycetota</taxon>
        <taxon>Planctomycetia</taxon>
        <taxon>Pirellulales</taxon>
        <taxon>Lacipirellulaceae</taxon>
        <taxon>Lacipirellula</taxon>
    </lineage>
</organism>